<accession>A0A9D1RAE5</accession>
<reference evidence="1" key="1">
    <citation type="journal article" date="2021" name="PeerJ">
        <title>Extensive microbial diversity within the chicken gut microbiome revealed by metagenomics and culture.</title>
        <authorList>
            <person name="Gilroy R."/>
            <person name="Ravi A."/>
            <person name="Getino M."/>
            <person name="Pursley I."/>
            <person name="Horton D.L."/>
            <person name="Alikhan N.F."/>
            <person name="Baker D."/>
            <person name="Gharbi K."/>
            <person name="Hall N."/>
            <person name="Watson M."/>
            <person name="Adriaenssens E.M."/>
            <person name="Foster-Nyarko E."/>
            <person name="Jarju S."/>
            <person name="Secka A."/>
            <person name="Antonio M."/>
            <person name="Oren A."/>
            <person name="Chaudhuri R.R."/>
            <person name="La Ragione R."/>
            <person name="Hildebrand F."/>
            <person name="Pallen M.J."/>
        </authorList>
    </citation>
    <scope>NUCLEOTIDE SEQUENCE</scope>
    <source>
        <strain evidence="1">ChiSxjej1B13-11762</strain>
    </source>
</reference>
<reference evidence="1" key="2">
    <citation type="submission" date="2021-04" db="EMBL/GenBank/DDBJ databases">
        <authorList>
            <person name="Gilroy R."/>
        </authorList>
    </citation>
    <scope>NUCLEOTIDE SEQUENCE</scope>
    <source>
        <strain evidence="1">ChiSxjej1B13-11762</strain>
    </source>
</reference>
<evidence type="ECO:0000313" key="1">
    <source>
        <dbReference type="EMBL" id="HIW84681.1"/>
    </source>
</evidence>
<name>A0A9D1RAE5_9FIRM</name>
<proteinExistence type="predicted"/>
<dbReference type="EMBL" id="DXGF01000182">
    <property type="protein sequence ID" value="HIW84681.1"/>
    <property type="molecule type" value="Genomic_DNA"/>
</dbReference>
<gene>
    <name evidence="1" type="ORF">H9873_10220</name>
</gene>
<protein>
    <recommendedName>
        <fullName evidence="3">Transposase</fullName>
    </recommendedName>
</protein>
<evidence type="ECO:0008006" key="3">
    <source>
        <dbReference type="Google" id="ProtNLM"/>
    </source>
</evidence>
<dbReference type="Proteomes" id="UP000824263">
    <property type="component" value="Unassembled WGS sequence"/>
</dbReference>
<sequence length="243" mass="28504">MKNDLSFLIDAELNLYEHQSTYNPNMPMRGLLYFAGLYSRHITARGINLYSSTPKQFPFPQHIVFYNGTREEPDRKVLRLSDLFQETTPGKEPCLECQTTILNINYGHNRKLMEKCRRLEEYAIFVETVRDNLEQGLELKQAVTRAAETCITRGILADILKAQKGEVVQMVLESFDQEKYEKAMKQEGYEDGYQDGQEQGICQLITTLRELSHTREETARKVQEKYQLTEDETEGYMRQYWEE</sequence>
<dbReference type="AlphaFoldDB" id="A0A9D1RAE5"/>
<organism evidence="1 2">
    <name type="scientific">Candidatus Dorea gallistercoris</name>
    <dbReference type="NCBI Taxonomy" id="2838542"/>
    <lineage>
        <taxon>Bacteria</taxon>
        <taxon>Bacillati</taxon>
        <taxon>Bacillota</taxon>
        <taxon>Clostridia</taxon>
        <taxon>Lachnospirales</taxon>
        <taxon>Lachnospiraceae</taxon>
        <taxon>Dorea</taxon>
    </lineage>
</organism>
<evidence type="ECO:0000313" key="2">
    <source>
        <dbReference type="Proteomes" id="UP000824263"/>
    </source>
</evidence>
<comment type="caution">
    <text evidence="1">The sequence shown here is derived from an EMBL/GenBank/DDBJ whole genome shotgun (WGS) entry which is preliminary data.</text>
</comment>